<name>A0A1G8TYB1_9BACI</name>
<reference evidence="3" key="1">
    <citation type="submission" date="2016-10" db="EMBL/GenBank/DDBJ databases">
        <authorList>
            <person name="Varghese N."/>
            <person name="Submissions S."/>
        </authorList>
    </citation>
    <scope>NUCLEOTIDE SEQUENCE [LARGE SCALE GENOMIC DNA]</scope>
    <source>
        <strain evidence="3">DSM 4771</strain>
    </source>
</reference>
<protein>
    <submittedName>
        <fullName evidence="2">Uncharacterized protein</fullName>
    </submittedName>
</protein>
<dbReference type="EMBL" id="FNEV01000005">
    <property type="protein sequence ID" value="SDJ46489.1"/>
    <property type="molecule type" value="Genomic_DNA"/>
</dbReference>
<dbReference type="RefSeq" id="WP_176757494.1">
    <property type="nucleotide sequence ID" value="NZ_FNEV01000005.1"/>
</dbReference>
<feature type="region of interest" description="Disordered" evidence="1">
    <location>
        <begin position="1"/>
        <end position="47"/>
    </location>
</feature>
<proteinExistence type="predicted"/>
<sequence length="47" mass="5435">MTLLYMKAREGFDQDHKKSPAKNTAPTAKDVKQKKSGKLFRKNNQKK</sequence>
<evidence type="ECO:0000313" key="3">
    <source>
        <dbReference type="Proteomes" id="UP000199225"/>
    </source>
</evidence>
<keyword evidence="3" id="KW-1185">Reference proteome</keyword>
<evidence type="ECO:0000256" key="1">
    <source>
        <dbReference type="SAM" id="MobiDB-lite"/>
    </source>
</evidence>
<dbReference type="Proteomes" id="UP000199225">
    <property type="component" value="Unassembled WGS sequence"/>
</dbReference>
<evidence type="ECO:0000313" key="2">
    <source>
        <dbReference type="EMBL" id="SDJ46489.1"/>
    </source>
</evidence>
<feature type="compositionally biased region" description="Basic residues" evidence="1">
    <location>
        <begin position="32"/>
        <end position="47"/>
    </location>
</feature>
<gene>
    <name evidence="2" type="ORF">SAMN04490247_2039</name>
</gene>
<organism evidence="2 3">
    <name type="scientific">Salimicrobium halophilum</name>
    <dbReference type="NCBI Taxonomy" id="86666"/>
    <lineage>
        <taxon>Bacteria</taxon>
        <taxon>Bacillati</taxon>
        <taxon>Bacillota</taxon>
        <taxon>Bacilli</taxon>
        <taxon>Bacillales</taxon>
        <taxon>Bacillaceae</taxon>
        <taxon>Salimicrobium</taxon>
    </lineage>
</organism>
<dbReference type="AlphaFoldDB" id="A0A1G8TYB1"/>
<accession>A0A1G8TYB1</accession>
<feature type="compositionally biased region" description="Basic and acidic residues" evidence="1">
    <location>
        <begin position="7"/>
        <end position="18"/>
    </location>
</feature>